<evidence type="ECO:0000256" key="4">
    <source>
        <dbReference type="ARBA" id="ARBA00023242"/>
    </source>
</evidence>
<protein>
    <recommendedName>
        <fullName evidence="5">Bromodomain associated domain-containing protein</fullName>
    </recommendedName>
</protein>
<sequence length="246" mass="27082">MDNNGSMEFARRIGTSREYASECSIQSVVQICVELGIDRADERSLEALADVARYFVNAIAQRSHANMVHGQRGVVALNDVLSAFHQAPTAQISWRALNAFADEWNVPSLIVVPNLPVPFRQHKRKAYSEPKKGLPFWFPKLPKSKQNSQISISEIKSSSKKLKLALSKIEQISPNTQQDSIDLTSTGEVEQLDDNFQQSSSNKNTPLIATANKTTKLNLKLLLHPPSAATAASLAAQQEGEMPSQT</sequence>
<keyword evidence="2" id="KW-0805">Transcription regulation</keyword>
<dbReference type="CDD" id="cd00076">
    <property type="entry name" value="HFD_SF"/>
    <property type="match status" value="1"/>
</dbReference>
<comment type="subcellular location">
    <subcellularLocation>
        <location evidence="1">Nucleus</location>
    </subcellularLocation>
</comment>
<evidence type="ECO:0000256" key="2">
    <source>
        <dbReference type="ARBA" id="ARBA00023015"/>
    </source>
</evidence>
<evidence type="ECO:0000256" key="3">
    <source>
        <dbReference type="ARBA" id="ARBA00023163"/>
    </source>
</evidence>
<dbReference type="SUPFAM" id="SSF47113">
    <property type="entry name" value="Histone-fold"/>
    <property type="match status" value="1"/>
</dbReference>
<reference evidence="6" key="1">
    <citation type="submission" date="2021-01" db="EMBL/GenBank/DDBJ databases">
        <authorList>
            <person name="Corre E."/>
            <person name="Pelletier E."/>
            <person name="Niang G."/>
            <person name="Scheremetjew M."/>
            <person name="Finn R."/>
            <person name="Kale V."/>
            <person name="Holt S."/>
            <person name="Cochrane G."/>
            <person name="Meng A."/>
            <person name="Brown T."/>
            <person name="Cohen L."/>
        </authorList>
    </citation>
    <scope>NUCLEOTIDE SEQUENCE</scope>
    <source>
        <strain evidence="6">CCMP1510</strain>
    </source>
</reference>
<dbReference type="EMBL" id="HBIJ01016011">
    <property type="protein sequence ID" value="CAE0369920.1"/>
    <property type="molecule type" value="Transcribed_RNA"/>
</dbReference>
<evidence type="ECO:0000259" key="5">
    <source>
        <dbReference type="Pfam" id="PF07524"/>
    </source>
</evidence>
<organism evidence="6">
    <name type="scientific">Aureoumbra lagunensis</name>
    <dbReference type="NCBI Taxonomy" id="44058"/>
    <lineage>
        <taxon>Eukaryota</taxon>
        <taxon>Sar</taxon>
        <taxon>Stramenopiles</taxon>
        <taxon>Ochrophyta</taxon>
        <taxon>Pelagophyceae</taxon>
        <taxon>Pelagomonadales</taxon>
        <taxon>Aureoumbra</taxon>
    </lineage>
</organism>
<keyword evidence="4" id="KW-0539">Nucleus</keyword>
<dbReference type="AlphaFoldDB" id="A0A7S3JZI9"/>
<dbReference type="GO" id="GO:0005634">
    <property type="term" value="C:nucleus"/>
    <property type="evidence" value="ECO:0007669"/>
    <property type="project" value="UniProtKB-SubCell"/>
</dbReference>
<feature type="domain" description="Bromodomain associated" evidence="5">
    <location>
        <begin position="18"/>
        <end position="85"/>
    </location>
</feature>
<proteinExistence type="predicted"/>
<dbReference type="Pfam" id="PF07524">
    <property type="entry name" value="Bromo_TP"/>
    <property type="match status" value="1"/>
</dbReference>
<gene>
    <name evidence="6" type="ORF">ALAG00032_LOCUS10684</name>
</gene>
<evidence type="ECO:0000313" key="6">
    <source>
        <dbReference type="EMBL" id="CAE0369920.1"/>
    </source>
</evidence>
<name>A0A7S3JZI9_9STRA</name>
<dbReference type="Gene3D" id="1.10.20.10">
    <property type="entry name" value="Histone, subunit A"/>
    <property type="match status" value="1"/>
</dbReference>
<dbReference type="InterPro" id="IPR006565">
    <property type="entry name" value="BTP"/>
</dbReference>
<dbReference type="InterPro" id="IPR009072">
    <property type="entry name" value="Histone-fold"/>
</dbReference>
<accession>A0A7S3JZI9</accession>
<keyword evidence="3" id="KW-0804">Transcription</keyword>
<evidence type="ECO:0000256" key="1">
    <source>
        <dbReference type="ARBA" id="ARBA00004123"/>
    </source>
</evidence>
<dbReference type="GO" id="GO:0046982">
    <property type="term" value="F:protein heterodimerization activity"/>
    <property type="evidence" value="ECO:0007669"/>
    <property type="project" value="InterPro"/>
</dbReference>